<dbReference type="AlphaFoldDB" id="W0N210"/>
<protein>
    <submittedName>
        <fullName evidence="1">Uncharacterized protein</fullName>
    </submittedName>
</protein>
<dbReference type="STRING" id="1357279.N018_04230"/>
<accession>W0N210</accession>
<dbReference type="Proteomes" id="UP000019089">
    <property type="component" value="Chromosome"/>
</dbReference>
<dbReference type="KEGG" id="psyr:N018_04230"/>
<proteinExistence type="predicted"/>
<reference evidence="1 2" key="1">
    <citation type="submission" date="2013-12" db="EMBL/GenBank/DDBJ databases">
        <title>Interactions Between Genome Architecture and Virulence Genes in Pseudomonas syringae, strain CC1557 as a model.</title>
        <authorList>
            <person name="Baltrus D."/>
            <person name="Hockett K."/>
            <person name="Karlsrud E."/>
            <person name="Dougherty K."/>
            <person name="Nishimura M."/>
        </authorList>
    </citation>
    <scope>NUCLEOTIDE SEQUENCE [LARGE SCALE GENOMIC DNA]</scope>
    <source>
        <strain evidence="1 2">CC1557</strain>
    </source>
</reference>
<dbReference type="HOGENOM" id="CLU_3083823_0_0_6"/>
<organism evidence="1 2">
    <name type="scientific">Pseudomonas syringae CC1557</name>
    <dbReference type="NCBI Taxonomy" id="1357279"/>
    <lineage>
        <taxon>Bacteria</taxon>
        <taxon>Pseudomonadati</taxon>
        <taxon>Pseudomonadota</taxon>
        <taxon>Gammaproteobacteria</taxon>
        <taxon>Pseudomonadales</taxon>
        <taxon>Pseudomonadaceae</taxon>
        <taxon>Pseudomonas</taxon>
        <taxon>Pseudomonas syringae</taxon>
    </lineage>
</organism>
<evidence type="ECO:0000313" key="2">
    <source>
        <dbReference type="Proteomes" id="UP000019089"/>
    </source>
</evidence>
<sequence>MSPRGSLLPRWRVWNKQKFRRADSLRTPRGKIATLLRGDHSAAFSVSQIWLLNEDQDR</sequence>
<dbReference type="EMBL" id="CP007014">
    <property type="protein sequence ID" value="AHG43495.1"/>
    <property type="molecule type" value="Genomic_DNA"/>
</dbReference>
<gene>
    <name evidence="1" type="ORF">N018_04230</name>
</gene>
<evidence type="ECO:0000313" key="1">
    <source>
        <dbReference type="EMBL" id="AHG43495.1"/>
    </source>
</evidence>
<name>W0N210_PSESX</name>